<evidence type="ECO:0000256" key="4">
    <source>
        <dbReference type="ARBA" id="ARBA00023163"/>
    </source>
</evidence>
<evidence type="ECO:0000256" key="2">
    <source>
        <dbReference type="ARBA" id="ARBA00023015"/>
    </source>
</evidence>
<dbReference type="Pfam" id="PF23177">
    <property type="entry name" value="bHLH_IRO3"/>
    <property type="match status" value="1"/>
</dbReference>
<dbReference type="PROSITE" id="PS50888">
    <property type="entry name" value="BHLH"/>
    <property type="match status" value="1"/>
</dbReference>
<dbReference type="CDD" id="cd11446">
    <property type="entry name" value="bHLH_AtILR3_like"/>
    <property type="match status" value="1"/>
</dbReference>
<dbReference type="GO" id="GO:0046983">
    <property type="term" value="F:protein dimerization activity"/>
    <property type="evidence" value="ECO:0007669"/>
    <property type="project" value="InterPro"/>
</dbReference>
<keyword evidence="10" id="KW-1185">Reference proteome</keyword>
<feature type="compositionally biased region" description="Basic and acidic residues" evidence="7">
    <location>
        <begin position="258"/>
        <end position="274"/>
    </location>
</feature>
<evidence type="ECO:0000256" key="3">
    <source>
        <dbReference type="ARBA" id="ARBA00023125"/>
    </source>
</evidence>
<dbReference type="GO" id="GO:0003700">
    <property type="term" value="F:DNA-binding transcription factor activity"/>
    <property type="evidence" value="ECO:0007669"/>
    <property type="project" value="InterPro"/>
</dbReference>
<evidence type="ECO:0000313" key="9">
    <source>
        <dbReference type="EMBL" id="KAK4340441.1"/>
    </source>
</evidence>
<dbReference type="InterPro" id="IPR057075">
    <property type="entry name" value="bHLH_IRO3"/>
</dbReference>
<dbReference type="GO" id="GO:0006879">
    <property type="term" value="P:intracellular iron ion homeostasis"/>
    <property type="evidence" value="ECO:0007669"/>
    <property type="project" value="InterPro"/>
</dbReference>
<feature type="region of interest" description="Disordered" evidence="7">
    <location>
        <begin position="239"/>
        <end position="346"/>
    </location>
</feature>
<accession>A0AAE1QW70</accession>
<feature type="region of interest" description="Disordered" evidence="7">
    <location>
        <begin position="37"/>
        <end position="59"/>
    </location>
</feature>
<feature type="domain" description="BHLH" evidence="8">
    <location>
        <begin position="68"/>
        <end position="118"/>
    </location>
</feature>
<dbReference type="PANTHER" id="PTHR47001">
    <property type="entry name" value="TRANSCRIPTION FACTOR BHLH121"/>
    <property type="match status" value="1"/>
</dbReference>
<dbReference type="InterPro" id="IPR011598">
    <property type="entry name" value="bHLH_dom"/>
</dbReference>
<evidence type="ECO:0000256" key="5">
    <source>
        <dbReference type="ARBA" id="ARBA00023242"/>
    </source>
</evidence>
<gene>
    <name evidence="9" type="ORF">RND71_041903</name>
</gene>
<keyword evidence="3" id="KW-0238">DNA-binding</keyword>
<feature type="coiled-coil region" evidence="6">
    <location>
        <begin position="115"/>
        <end position="163"/>
    </location>
</feature>
<dbReference type="GO" id="GO:0003677">
    <property type="term" value="F:DNA binding"/>
    <property type="evidence" value="ECO:0007669"/>
    <property type="project" value="UniProtKB-KW"/>
</dbReference>
<keyword evidence="2" id="KW-0805">Transcription regulation</keyword>
<dbReference type="GO" id="GO:0005634">
    <property type="term" value="C:nucleus"/>
    <property type="evidence" value="ECO:0007669"/>
    <property type="project" value="UniProtKB-SubCell"/>
</dbReference>
<dbReference type="InterPro" id="IPR036638">
    <property type="entry name" value="HLH_DNA-bd_sf"/>
</dbReference>
<comment type="caution">
    <text evidence="9">The sequence shown here is derived from an EMBL/GenBank/DDBJ whole genome shotgun (WGS) entry which is preliminary data.</text>
</comment>
<evidence type="ECO:0000259" key="8">
    <source>
        <dbReference type="PROSITE" id="PS50888"/>
    </source>
</evidence>
<protein>
    <recommendedName>
        <fullName evidence="8">BHLH domain-containing protein</fullName>
    </recommendedName>
</protein>
<keyword evidence="5" id="KW-0539">Nucleus</keyword>
<dbReference type="PANTHER" id="PTHR47001:SF1">
    <property type="entry name" value="TRANSCRIPTION FACTOR BHLH11"/>
    <property type="match status" value="1"/>
</dbReference>
<evidence type="ECO:0000256" key="6">
    <source>
        <dbReference type="SAM" id="Coils"/>
    </source>
</evidence>
<proteinExistence type="predicted"/>
<dbReference type="AlphaFoldDB" id="A0AAE1QW70"/>
<keyword evidence="6" id="KW-0175">Coiled coil</keyword>
<dbReference type="SUPFAM" id="SSF47459">
    <property type="entry name" value="HLH, helix-loop-helix DNA-binding domain"/>
    <property type="match status" value="1"/>
</dbReference>
<dbReference type="EMBL" id="JAVYJV010000023">
    <property type="protein sequence ID" value="KAK4340441.1"/>
    <property type="molecule type" value="Genomic_DNA"/>
</dbReference>
<keyword evidence="4" id="KW-0804">Transcription</keyword>
<name>A0AAE1QW70_9SOLA</name>
<dbReference type="SMART" id="SM00353">
    <property type="entry name" value="HLH"/>
    <property type="match status" value="1"/>
</dbReference>
<organism evidence="9 10">
    <name type="scientific">Anisodus tanguticus</name>
    <dbReference type="NCBI Taxonomy" id="243964"/>
    <lineage>
        <taxon>Eukaryota</taxon>
        <taxon>Viridiplantae</taxon>
        <taxon>Streptophyta</taxon>
        <taxon>Embryophyta</taxon>
        <taxon>Tracheophyta</taxon>
        <taxon>Spermatophyta</taxon>
        <taxon>Magnoliopsida</taxon>
        <taxon>eudicotyledons</taxon>
        <taxon>Gunneridae</taxon>
        <taxon>Pentapetalae</taxon>
        <taxon>asterids</taxon>
        <taxon>lamiids</taxon>
        <taxon>Solanales</taxon>
        <taxon>Solanaceae</taxon>
        <taxon>Solanoideae</taxon>
        <taxon>Hyoscyameae</taxon>
        <taxon>Anisodus</taxon>
    </lineage>
</organism>
<reference evidence="9" key="1">
    <citation type="submission" date="2023-12" db="EMBL/GenBank/DDBJ databases">
        <title>Genome assembly of Anisodus tanguticus.</title>
        <authorList>
            <person name="Wang Y.-J."/>
        </authorList>
    </citation>
    <scope>NUCLEOTIDE SEQUENCE</scope>
    <source>
        <strain evidence="9">KB-2021</strain>
        <tissue evidence="9">Leaf</tissue>
    </source>
</reference>
<sequence>MDQLNHGALYQSNQLPNHCLTELNQLPNHCLTELNQLPNDVSMPSNGLHSESSSKQKPEAELNDYIAARKVQKADREKIRRDRLNEQFMELGKTLDPDRPKNDKASILSDTVQMLKDLTAQVGRIKSEYAALTDESRELTQEKNDLREEKASLKSDIESLNSQYQQRMRTMYPWAGMDHSMVMHPPSYSYPMPVPVPIGPVPMHPSLQPYPFFSNQNPAVVPNPCSSFVQYMTPSTLIEQQPTQYMPPIIQPGSVTRQESRNKSSDQGESRIAKSEGSNEVATDLELKTPGSISEEDLSSGQKKSRKLSKKDNSLTDGSSSSRCSSSHSVQAVSSNSVVRGTKTDD</sequence>
<evidence type="ECO:0000256" key="7">
    <source>
        <dbReference type="SAM" id="MobiDB-lite"/>
    </source>
</evidence>
<feature type="compositionally biased region" description="Low complexity" evidence="7">
    <location>
        <begin position="315"/>
        <end position="339"/>
    </location>
</feature>
<comment type="subcellular location">
    <subcellularLocation>
        <location evidence="1">Nucleus</location>
    </subcellularLocation>
</comment>
<evidence type="ECO:0000313" key="10">
    <source>
        <dbReference type="Proteomes" id="UP001291623"/>
    </source>
</evidence>
<dbReference type="Gene3D" id="4.10.280.10">
    <property type="entry name" value="Helix-loop-helix DNA-binding domain"/>
    <property type="match status" value="1"/>
</dbReference>
<dbReference type="InterPro" id="IPR044579">
    <property type="entry name" value="bHLH11/121"/>
</dbReference>
<evidence type="ECO:0000256" key="1">
    <source>
        <dbReference type="ARBA" id="ARBA00004123"/>
    </source>
</evidence>
<dbReference type="Proteomes" id="UP001291623">
    <property type="component" value="Unassembled WGS sequence"/>
</dbReference>
<feature type="compositionally biased region" description="Polar residues" evidence="7">
    <location>
        <begin position="37"/>
        <end position="51"/>
    </location>
</feature>